<reference evidence="1 2" key="1">
    <citation type="submission" date="2016-10" db="EMBL/GenBank/DDBJ databases">
        <authorList>
            <person name="de Groot N.N."/>
        </authorList>
    </citation>
    <scope>NUCLEOTIDE SEQUENCE [LARGE SCALE GENOMIC DNA]</scope>
    <source>
        <strain evidence="1 2">CGMCC 4.2026</strain>
    </source>
</reference>
<protein>
    <recommendedName>
        <fullName evidence="3">Peptidase C1A papain C-terminal domain-containing protein</fullName>
    </recommendedName>
</protein>
<accession>A0A1H8SYD4</accession>
<name>A0A1H8SYD4_9ACTN</name>
<sequence length="283" mass="29576">MKTLFIDEYPSESGGGRLGRHVQHDPRSRAYAVSEDLLPSTYTSAVHRVRIPVLDQGDLGSCTGNAAEAFAGTDPLYDAISTQVTARPTGDPVADEKQAVALYSAATRLDDVRGNYPPTDTGSTGVAVAKAAQKAGLISGYQHAFSLDTALKALAVSPLIIGVNWYEGFDQPDANGHVKISGSVRGGHEFLLYGIDATNGVVLARNSWSTSWGVQGTFSFSFDDLGQLLSEDGDATLFVPVSAPAPTPTPTPPTPADVDKALSTALSTLDTAAAAWRAAHSLS</sequence>
<dbReference type="Proteomes" id="UP000181951">
    <property type="component" value="Unassembled WGS sequence"/>
</dbReference>
<dbReference type="OrthoDB" id="5289073at2"/>
<keyword evidence="2" id="KW-1185">Reference proteome</keyword>
<evidence type="ECO:0008006" key="3">
    <source>
        <dbReference type="Google" id="ProtNLM"/>
    </source>
</evidence>
<dbReference type="SUPFAM" id="SSF54001">
    <property type="entry name" value="Cysteine proteinases"/>
    <property type="match status" value="1"/>
</dbReference>
<dbReference type="STRING" id="310780.SAMN05216267_104657"/>
<dbReference type="InterPro" id="IPR038765">
    <property type="entry name" value="Papain-like_cys_pep_sf"/>
</dbReference>
<evidence type="ECO:0000313" key="1">
    <source>
        <dbReference type="EMBL" id="SEO83652.1"/>
    </source>
</evidence>
<evidence type="ECO:0000313" key="2">
    <source>
        <dbReference type="Proteomes" id="UP000181951"/>
    </source>
</evidence>
<proteinExistence type="predicted"/>
<dbReference type="Gene3D" id="3.90.70.10">
    <property type="entry name" value="Cysteine proteinases"/>
    <property type="match status" value="2"/>
</dbReference>
<dbReference type="EMBL" id="FODD01000046">
    <property type="protein sequence ID" value="SEO83652.1"/>
    <property type="molecule type" value="Genomic_DNA"/>
</dbReference>
<dbReference type="AlphaFoldDB" id="A0A1H8SYD4"/>
<organism evidence="1 2">
    <name type="scientific">Actinacidiphila rubida</name>
    <dbReference type="NCBI Taxonomy" id="310780"/>
    <lineage>
        <taxon>Bacteria</taxon>
        <taxon>Bacillati</taxon>
        <taxon>Actinomycetota</taxon>
        <taxon>Actinomycetes</taxon>
        <taxon>Kitasatosporales</taxon>
        <taxon>Streptomycetaceae</taxon>
        <taxon>Actinacidiphila</taxon>
    </lineage>
</organism>
<gene>
    <name evidence="1" type="ORF">SAMN05216267_104657</name>
</gene>
<dbReference type="RefSeq" id="WP_075018093.1">
    <property type="nucleotide sequence ID" value="NZ_FODD01000046.1"/>
</dbReference>